<dbReference type="Proteomes" id="UP000236319">
    <property type="component" value="Unassembled WGS sequence"/>
</dbReference>
<keyword evidence="1" id="KW-1133">Transmembrane helix</keyword>
<keyword evidence="1" id="KW-0472">Membrane</keyword>
<gene>
    <name evidence="2" type="ORF">BOVATA_025970</name>
</gene>
<dbReference type="AlphaFoldDB" id="A0A2H6KDQ2"/>
<dbReference type="EMBL" id="BDSA01000002">
    <property type="protein sequence ID" value="GBE61104.1"/>
    <property type="molecule type" value="Genomic_DNA"/>
</dbReference>
<dbReference type="VEuPathDB" id="PiroplasmaDB:BOVATA_025970"/>
<proteinExistence type="predicted"/>
<feature type="transmembrane region" description="Helical" evidence="1">
    <location>
        <begin position="201"/>
        <end position="224"/>
    </location>
</feature>
<accession>A0A2H6KDQ2</accession>
<sequence length="275" mass="29958">MTGVEGKNNCGCEKITCHYDDGRDCTKPDHKGSNPCCEPGCENCKKNCAESGGGKQCKCRLVRCACAENCYGKDGDDNECQGKNKKCPRCEIKCKDQKLGAMCICANCNCGCGYGLCNCCPWCKRNSCTGKCGGYVIGKCDGPSKEECKGHYPYHGENKTSSHPGQCEKSCRAFAKFRDANGNCIAYCKDCSKLCAKHVCYRFGAIAIPVVGILIGIFIAWNLYPGPFRKVFYWLRAAFVNSFKGSGTSTNLAGGRTHEEMDADEYSAFPFKGLL</sequence>
<reference evidence="2 3" key="1">
    <citation type="journal article" date="2017" name="BMC Genomics">
        <title>Whole-genome assembly of Babesia ovata and comparative genomics between closely related pathogens.</title>
        <authorList>
            <person name="Yamagishi J."/>
            <person name="Asada M."/>
            <person name="Hakimi H."/>
            <person name="Tanaka T.Q."/>
            <person name="Sugimoto C."/>
            <person name="Kawazu S."/>
        </authorList>
    </citation>
    <scope>NUCLEOTIDE SEQUENCE [LARGE SCALE GENOMIC DNA]</scope>
    <source>
        <strain evidence="2 3">Miyake</strain>
    </source>
</reference>
<dbReference type="GeneID" id="39874874"/>
<evidence type="ECO:0000313" key="3">
    <source>
        <dbReference type="Proteomes" id="UP000236319"/>
    </source>
</evidence>
<evidence type="ECO:0000313" key="2">
    <source>
        <dbReference type="EMBL" id="GBE61104.1"/>
    </source>
</evidence>
<organism evidence="2 3">
    <name type="scientific">Babesia ovata</name>
    <dbReference type="NCBI Taxonomy" id="189622"/>
    <lineage>
        <taxon>Eukaryota</taxon>
        <taxon>Sar</taxon>
        <taxon>Alveolata</taxon>
        <taxon>Apicomplexa</taxon>
        <taxon>Aconoidasida</taxon>
        <taxon>Piroplasmida</taxon>
        <taxon>Babesiidae</taxon>
        <taxon>Babesia</taxon>
    </lineage>
</organism>
<evidence type="ECO:0000256" key="1">
    <source>
        <dbReference type="SAM" id="Phobius"/>
    </source>
</evidence>
<comment type="caution">
    <text evidence="2">The sequence shown here is derived from an EMBL/GenBank/DDBJ whole genome shotgun (WGS) entry which is preliminary data.</text>
</comment>
<keyword evidence="3" id="KW-1185">Reference proteome</keyword>
<keyword evidence="1" id="KW-0812">Transmembrane</keyword>
<protein>
    <submittedName>
        <fullName evidence="2">Metallothionein like protein, putative</fullName>
    </submittedName>
</protein>
<name>A0A2H6KDQ2_9APIC</name>
<dbReference type="RefSeq" id="XP_028867347.1">
    <property type="nucleotide sequence ID" value="XM_029011514.1"/>
</dbReference>